<evidence type="ECO:0000313" key="1">
    <source>
        <dbReference type="EMBL" id="QAY04942.1"/>
    </source>
</evidence>
<gene>
    <name evidence="1" type="primary">88</name>
    <name evidence="1" type="ORF">SEA_OCHI17_88</name>
</gene>
<protein>
    <submittedName>
        <fullName evidence="1">Uncharacterized protein</fullName>
    </submittedName>
</protein>
<reference evidence="1 2" key="1">
    <citation type="submission" date="2019-01" db="EMBL/GenBank/DDBJ databases">
        <authorList>
            <person name="Arabshahi J."/>
            <person name="Bell S."/>
            <person name="Chan J."/>
            <person name="Haskins E."/>
            <person name="Kerstiens E."/>
            <person name="Novak L."/>
            <person name="Okekeogbu I."/>
            <person name="Otero A."/>
            <person name="Smith G."/>
            <person name="Li Y."/>
            <person name="Clase K.L."/>
            <person name="Curtis N."/>
            <person name="Kistler A.B."/>
            <person name="Roscher J.E."/>
            <person name="Garlena R.A."/>
            <person name="Russell D.A."/>
            <person name="Pope W.H."/>
            <person name="Jacobs-Sera D."/>
            <person name="Hatfull G.F."/>
        </authorList>
    </citation>
    <scope>NUCLEOTIDE SEQUENCE [LARGE SCALE GENOMIC DNA]</scope>
</reference>
<dbReference type="RefSeq" id="YP_010101102.1">
    <property type="nucleotide sequence ID" value="NC_055787.1"/>
</dbReference>
<organism evidence="1 2">
    <name type="scientific">Mycobacterium phage Ochi17</name>
    <dbReference type="NCBI Taxonomy" id="2502425"/>
    <lineage>
        <taxon>Viruses</taxon>
        <taxon>Duplodnaviria</taxon>
        <taxon>Heunggongvirae</taxon>
        <taxon>Uroviricota</taxon>
        <taxon>Caudoviricetes</taxon>
        <taxon>Gracegardnervirinae</taxon>
        <taxon>Cheoctovirus</taxon>
        <taxon>Cheoctovirus ochi17</taxon>
    </lineage>
</organism>
<dbReference type="Proteomes" id="UP000289975">
    <property type="component" value="Segment"/>
</dbReference>
<name>A0A411BTK4_9CAUD</name>
<dbReference type="GeneID" id="65118812"/>
<proteinExistence type="predicted"/>
<evidence type="ECO:0000313" key="2">
    <source>
        <dbReference type="Proteomes" id="UP000289975"/>
    </source>
</evidence>
<accession>A0A411BTK4</accession>
<dbReference type="KEGG" id="vg:65118812"/>
<sequence length="60" mass="6766">MSDPVKAPSNDEIDAELELAIMGYDRRDTYPEWSNAAMREAYRAGFEDGVRAAQEVKEEA</sequence>
<keyword evidence="2" id="KW-1185">Reference proteome</keyword>
<dbReference type="EMBL" id="MK359307">
    <property type="protein sequence ID" value="QAY04942.1"/>
    <property type="molecule type" value="Genomic_DNA"/>
</dbReference>